<dbReference type="PANTHER" id="PTHR43269">
    <property type="entry name" value="SODIUM/PROTON ANTIPORTER 1-RELATED"/>
    <property type="match status" value="1"/>
</dbReference>
<feature type="transmembrane region" description="Helical" evidence="1">
    <location>
        <begin position="89"/>
        <end position="113"/>
    </location>
</feature>
<keyword evidence="1" id="KW-1133">Transmembrane helix</keyword>
<evidence type="ECO:0000313" key="2">
    <source>
        <dbReference type="Proteomes" id="UP001652623"/>
    </source>
</evidence>
<accession>A0ABM3IPR1</accession>
<keyword evidence="2" id="KW-1185">Reference proteome</keyword>
<keyword evidence="1" id="KW-0472">Membrane</keyword>
<feature type="transmembrane region" description="Helical" evidence="1">
    <location>
        <begin position="20"/>
        <end position="47"/>
    </location>
</feature>
<gene>
    <name evidence="3" type="primary">LOC107422986</name>
</gene>
<evidence type="ECO:0000313" key="3">
    <source>
        <dbReference type="RefSeq" id="XP_048332885.2"/>
    </source>
</evidence>
<sequence length="163" mass="17626">MVRNITQADASMKAGIRALIFVLVFKALTGLLPFMGILLGLGVLLILTDAIHYGESETQKLKVSQVLESVGILRELANYLNAHILNVQLIASVIGVVLAVIDNVSLVATTVGMYDLTSFPIDSEFWLLIAFCAGTSRSMLVNGSAAGVAYVGMEKVDFFWLCW</sequence>
<dbReference type="RefSeq" id="XP_048332885.2">
    <property type="nucleotide sequence ID" value="XM_048476928.2"/>
</dbReference>
<dbReference type="Proteomes" id="UP001652623">
    <property type="component" value="Chromosome 3"/>
</dbReference>
<protein>
    <submittedName>
        <fullName evidence="3">Sodium/proton antiporter 1</fullName>
    </submittedName>
</protein>
<dbReference type="InterPro" id="IPR045016">
    <property type="entry name" value="NhaD-like"/>
</dbReference>
<keyword evidence="1" id="KW-0812">Transmembrane</keyword>
<dbReference type="GeneID" id="107422986"/>
<name>A0ABM3IPR1_ZIZJJ</name>
<proteinExistence type="predicted"/>
<evidence type="ECO:0000256" key="1">
    <source>
        <dbReference type="SAM" id="Phobius"/>
    </source>
</evidence>
<dbReference type="PANTHER" id="PTHR43269:SF2">
    <property type="entry name" value="SODIUM_PROTON ANTIPORTER 1-RELATED"/>
    <property type="match status" value="1"/>
</dbReference>
<organism evidence="2 3">
    <name type="scientific">Ziziphus jujuba</name>
    <name type="common">Chinese jujube</name>
    <name type="synonym">Ziziphus sativa</name>
    <dbReference type="NCBI Taxonomy" id="326968"/>
    <lineage>
        <taxon>Eukaryota</taxon>
        <taxon>Viridiplantae</taxon>
        <taxon>Streptophyta</taxon>
        <taxon>Embryophyta</taxon>
        <taxon>Tracheophyta</taxon>
        <taxon>Spermatophyta</taxon>
        <taxon>Magnoliopsida</taxon>
        <taxon>eudicotyledons</taxon>
        <taxon>Gunneridae</taxon>
        <taxon>Pentapetalae</taxon>
        <taxon>rosids</taxon>
        <taxon>fabids</taxon>
        <taxon>Rosales</taxon>
        <taxon>Rhamnaceae</taxon>
        <taxon>Paliureae</taxon>
        <taxon>Ziziphus</taxon>
    </lineage>
</organism>
<reference evidence="3" key="1">
    <citation type="submission" date="2025-08" db="UniProtKB">
        <authorList>
            <consortium name="RefSeq"/>
        </authorList>
    </citation>
    <scope>IDENTIFICATION</scope>
    <source>
        <tissue evidence="3">Seedling</tissue>
    </source>
</reference>